<dbReference type="KEGG" id="dwi:26529870"/>
<feature type="compositionally biased region" description="Polar residues" evidence="1">
    <location>
        <begin position="292"/>
        <end position="311"/>
    </location>
</feature>
<keyword evidence="3" id="KW-1185">Reference proteome</keyword>
<dbReference type="InParanoid" id="A0A0Q9WS51"/>
<dbReference type="EMBL" id="CH964154">
    <property type="protein sequence ID" value="KRF99119.1"/>
    <property type="molecule type" value="Genomic_DNA"/>
</dbReference>
<sequence length="556" mass="63936">MVIVFNIKDASGSSANPIRKRFTRYPLRRHYKNVHDLYEWEPLAELKLIDRHDPSRLFEQLNKETIVHKNVLPDLFGELDNNWHYVKSLNLNNKMKAITAGQLQANRARERENDMLDDLNESFVREKTEKELQRQRERLENAASDREFERMLNRQGEKARGGLAVIHTFDTVEPSEPKMNLLAKAMSCDKPRPNLCPTKCPTTPRTCPTTTTQCSTTCRTTTPCPPPTRPTQICLPEPTRCPQNSPKKKKKPLIESSAAEQLLKIIRGMKRHALLMLKDLNYLEMEILEKSSGSCPNHESQNKGQRSQSQKNGERLDLPGSKGKVKLQFHQNPQPMHQSQSFYFGVRPLEALEDLDEARDEELKLEQKVIEEHRMLRQQLKAKENPWLQKAKRARFDEAPPAAARLETVFPKVMDLEKGLDEGHSNSSATLSLKSLNVVAMPLVPPANPSGELGSSASLAYKTDLSKPISAPQSQIYSINDHKLMVNEMTPQELQPKTRKRKKKKKKKQKILANVILRPERVPLEDIERIRCQQQQSPRNRRNRGRRRQPINNINN</sequence>
<feature type="region of interest" description="Disordered" evidence="1">
    <location>
        <begin position="235"/>
        <end position="255"/>
    </location>
</feature>
<evidence type="ECO:0000313" key="2">
    <source>
        <dbReference type="EMBL" id="KRF99119.1"/>
    </source>
</evidence>
<feature type="region of interest" description="Disordered" evidence="1">
    <location>
        <begin position="528"/>
        <end position="556"/>
    </location>
</feature>
<organism evidence="2 3">
    <name type="scientific">Drosophila willistoni</name>
    <name type="common">Fruit fly</name>
    <dbReference type="NCBI Taxonomy" id="7260"/>
    <lineage>
        <taxon>Eukaryota</taxon>
        <taxon>Metazoa</taxon>
        <taxon>Ecdysozoa</taxon>
        <taxon>Arthropoda</taxon>
        <taxon>Hexapoda</taxon>
        <taxon>Insecta</taxon>
        <taxon>Pterygota</taxon>
        <taxon>Neoptera</taxon>
        <taxon>Endopterygota</taxon>
        <taxon>Diptera</taxon>
        <taxon>Brachycera</taxon>
        <taxon>Muscomorpha</taxon>
        <taxon>Ephydroidea</taxon>
        <taxon>Drosophilidae</taxon>
        <taxon>Drosophila</taxon>
        <taxon>Sophophora</taxon>
    </lineage>
</organism>
<gene>
    <name evidence="2" type="primary">Dwil\GK27868</name>
    <name evidence="2" type="ORF">Dwil_GK27868</name>
</gene>
<dbReference type="AlphaFoldDB" id="A0A0Q9WS51"/>
<accession>A0A0Q9WS51</accession>
<evidence type="ECO:0000313" key="3">
    <source>
        <dbReference type="Proteomes" id="UP000007798"/>
    </source>
</evidence>
<feature type="region of interest" description="Disordered" evidence="1">
    <location>
        <begin position="488"/>
        <end position="510"/>
    </location>
</feature>
<dbReference type="OrthoDB" id="7871635at2759"/>
<reference evidence="2 3" key="1">
    <citation type="journal article" date="2007" name="Nature">
        <title>Evolution of genes and genomes on the Drosophila phylogeny.</title>
        <authorList>
            <consortium name="Drosophila 12 Genomes Consortium"/>
            <person name="Clark A.G."/>
            <person name="Eisen M.B."/>
            <person name="Smith D.R."/>
            <person name="Bergman C.M."/>
            <person name="Oliver B."/>
            <person name="Markow T.A."/>
            <person name="Kaufman T.C."/>
            <person name="Kellis M."/>
            <person name="Gelbart W."/>
            <person name="Iyer V.N."/>
            <person name="Pollard D.A."/>
            <person name="Sackton T.B."/>
            <person name="Larracuente A.M."/>
            <person name="Singh N.D."/>
            <person name="Abad J.P."/>
            <person name="Abt D.N."/>
            <person name="Adryan B."/>
            <person name="Aguade M."/>
            <person name="Akashi H."/>
            <person name="Anderson W.W."/>
            <person name="Aquadro C.F."/>
            <person name="Ardell D.H."/>
            <person name="Arguello R."/>
            <person name="Artieri C.G."/>
            <person name="Barbash D.A."/>
            <person name="Barker D."/>
            <person name="Barsanti P."/>
            <person name="Batterham P."/>
            <person name="Batzoglou S."/>
            <person name="Begun D."/>
            <person name="Bhutkar A."/>
            <person name="Blanco E."/>
            <person name="Bosak S.A."/>
            <person name="Bradley R.K."/>
            <person name="Brand A.D."/>
            <person name="Brent M.R."/>
            <person name="Brooks A.N."/>
            <person name="Brown R.H."/>
            <person name="Butlin R.K."/>
            <person name="Caggese C."/>
            <person name="Calvi B.R."/>
            <person name="Bernardo de Carvalho A."/>
            <person name="Caspi A."/>
            <person name="Castrezana S."/>
            <person name="Celniker S.E."/>
            <person name="Chang J.L."/>
            <person name="Chapple C."/>
            <person name="Chatterji S."/>
            <person name="Chinwalla A."/>
            <person name="Civetta A."/>
            <person name="Clifton S.W."/>
            <person name="Comeron J.M."/>
            <person name="Costello J.C."/>
            <person name="Coyne J.A."/>
            <person name="Daub J."/>
            <person name="David R.G."/>
            <person name="Delcher A.L."/>
            <person name="Delehaunty K."/>
            <person name="Do C.B."/>
            <person name="Ebling H."/>
            <person name="Edwards K."/>
            <person name="Eickbush T."/>
            <person name="Evans J.D."/>
            <person name="Filipski A."/>
            <person name="Findeiss S."/>
            <person name="Freyhult E."/>
            <person name="Fulton L."/>
            <person name="Fulton R."/>
            <person name="Garcia A.C."/>
            <person name="Gardiner A."/>
            <person name="Garfield D.A."/>
            <person name="Garvin B.E."/>
            <person name="Gibson G."/>
            <person name="Gilbert D."/>
            <person name="Gnerre S."/>
            <person name="Godfrey J."/>
            <person name="Good R."/>
            <person name="Gotea V."/>
            <person name="Gravely B."/>
            <person name="Greenberg A.J."/>
            <person name="Griffiths-Jones S."/>
            <person name="Gross S."/>
            <person name="Guigo R."/>
            <person name="Gustafson E.A."/>
            <person name="Haerty W."/>
            <person name="Hahn M.W."/>
            <person name="Halligan D.L."/>
            <person name="Halpern A.L."/>
            <person name="Halter G.M."/>
            <person name="Han M.V."/>
            <person name="Heger A."/>
            <person name="Hillier L."/>
            <person name="Hinrichs A.S."/>
            <person name="Holmes I."/>
            <person name="Hoskins R.A."/>
            <person name="Hubisz M.J."/>
            <person name="Hultmark D."/>
            <person name="Huntley M.A."/>
            <person name="Jaffe D.B."/>
            <person name="Jagadeeshan S."/>
            <person name="Jeck W.R."/>
            <person name="Johnson J."/>
            <person name="Jones C.D."/>
            <person name="Jordan W.C."/>
            <person name="Karpen G.H."/>
            <person name="Kataoka E."/>
            <person name="Keightley P.D."/>
            <person name="Kheradpour P."/>
            <person name="Kirkness E.F."/>
            <person name="Koerich L.B."/>
            <person name="Kristiansen K."/>
            <person name="Kudrna D."/>
            <person name="Kulathinal R.J."/>
            <person name="Kumar S."/>
            <person name="Kwok R."/>
            <person name="Lander E."/>
            <person name="Langley C.H."/>
            <person name="Lapoint R."/>
            <person name="Lazzaro B.P."/>
            <person name="Lee S.J."/>
            <person name="Levesque L."/>
            <person name="Li R."/>
            <person name="Lin C.F."/>
            <person name="Lin M.F."/>
            <person name="Lindblad-Toh K."/>
            <person name="Llopart A."/>
            <person name="Long M."/>
            <person name="Low L."/>
            <person name="Lozovsky E."/>
            <person name="Lu J."/>
            <person name="Luo M."/>
            <person name="Machado C.A."/>
            <person name="Makalowski W."/>
            <person name="Marzo M."/>
            <person name="Matsuda M."/>
            <person name="Matzkin L."/>
            <person name="McAllister B."/>
            <person name="McBride C.S."/>
            <person name="McKernan B."/>
            <person name="McKernan K."/>
            <person name="Mendez-Lago M."/>
            <person name="Minx P."/>
            <person name="Mollenhauer M.U."/>
            <person name="Montooth K."/>
            <person name="Mount S.M."/>
            <person name="Mu X."/>
            <person name="Myers E."/>
            <person name="Negre B."/>
            <person name="Newfeld S."/>
            <person name="Nielsen R."/>
            <person name="Noor M.A."/>
            <person name="O'Grady P."/>
            <person name="Pachter L."/>
            <person name="Papaceit M."/>
            <person name="Parisi M.J."/>
            <person name="Parisi M."/>
            <person name="Parts L."/>
            <person name="Pedersen J.S."/>
            <person name="Pesole G."/>
            <person name="Phillippy A.M."/>
            <person name="Ponting C.P."/>
            <person name="Pop M."/>
            <person name="Porcelli D."/>
            <person name="Powell J.R."/>
            <person name="Prohaska S."/>
            <person name="Pruitt K."/>
            <person name="Puig M."/>
            <person name="Quesneville H."/>
            <person name="Ram K.R."/>
            <person name="Rand D."/>
            <person name="Rasmussen M.D."/>
            <person name="Reed L.K."/>
            <person name="Reenan R."/>
            <person name="Reily A."/>
            <person name="Remington K.A."/>
            <person name="Rieger T.T."/>
            <person name="Ritchie M.G."/>
            <person name="Robin C."/>
            <person name="Rogers Y.H."/>
            <person name="Rohde C."/>
            <person name="Rozas J."/>
            <person name="Rubenfield M.J."/>
            <person name="Ruiz A."/>
            <person name="Russo S."/>
            <person name="Salzberg S.L."/>
            <person name="Sanchez-Gracia A."/>
            <person name="Saranga D.J."/>
            <person name="Sato H."/>
            <person name="Schaeffer S.W."/>
            <person name="Schatz M.C."/>
            <person name="Schlenke T."/>
            <person name="Schwartz R."/>
            <person name="Segarra C."/>
            <person name="Singh R.S."/>
            <person name="Sirot L."/>
            <person name="Sirota M."/>
            <person name="Sisneros N.B."/>
            <person name="Smith C.D."/>
            <person name="Smith T.F."/>
            <person name="Spieth J."/>
            <person name="Stage D.E."/>
            <person name="Stark A."/>
            <person name="Stephan W."/>
            <person name="Strausberg R.L."/>
            <person name="Strempel S."/>
            <person name="Sturgill D."/>
            <person name="Sutton G."/>
            <person name="Sutton G.G."/>
            <person name="Tao W."/>
            <person name="Teichmann S."/>
            <person name="Tobari Y.N."/>
            <person name="Tomimura Y."/>
            <person name="Tsolas J.M."/>
            <person name="Valente V.L."/>
            <person name="Venter E."/>
            <person name="Venter J.C."/>
            <person name="Vicario S."/>
            <person name="Vieira F.G."/>
            <person name="Vilella A.J."/>
            <person name="Villasante A."/>
            <person name="Walenz B."/>
            <person name="Wang J."/>
            <person name="Wasserman M."/>
            <person name="Watts T."/>
            <person name="Wilson D."/>
            <person name="Wilson R.K."/>
            <person name="Wing R.A."/>
            <person name="Wolfner M.F."/>
            <person name="Wong A."/>
            <person name="Wong G.K."/>
            <person name="Wu C.I."/>
            <person name="Wu G."/>
            <person name="Yamamoto D."/>
            <person name="Yang H.P."/>
            <person name="Yang S.P."/>
            <person name="Yorke J.A."/>
            <person name="Yoshida K."/>
            <person name="Zdobnov E."/>
            <person name="Zhang P."/>
            <person name="Zhang Y."/>
            <person name="Zimin A.V."/>
            <person name="Baldwin J."/>
            <person name="Abdouelleil A."/>
            <person name="Abdulkadir J."/>
            <person name="Abebe A."/>
            <person name="Abera B."/>
            <person name="Abreu J."/>
            <person name="Acer S.C."/>
            <person name="Aftuck L."/>
            <person name="Alexander A."/>
            <person name="An P."/>
            <person name="Anderson E."/>
            <person name="Anderson S."/>
            <person name="Arachi H."/>
            <person name="Azer M."/>
            <person name="Bachantsang P."/>
            <person name="Barry A."/>
            <person name="Bayul T."/>
            <person name="Berlin A."/>
            <person name="Bessette D."/>
            <person name="Bloom T."/>
            <person name="Blye J."/>
            <person name="Boguslavskiy L."/>
            <person name="Bonnet C."/>
            <person name="Boukhgalter B."/>
            <person name="Bourzgui I."/>
            <person name="Brown A."/>
            <person name="Cahill P."/>
            <person name="Channer S."/>
            <person name="Cheshatsang Y."/>
            <person name="Chuda L."/>
            <person name="Citroen M."/>
            <person name="Collymore A."/>
            <person name="Cooke P."/>
            <person name="Costello M."/>
            <person name="D'Aco K."/>
            <person name="Daza R."/>
            <person name="De Haan G."/>
            <person name="DeGray S."/>
            <person name="DeMaso C."/>
            <person name="Dhargay N."/>
            <person name="Dooley K."/>
            <person name="Dooley E."/>
            <person name="Doricent M."/>
            <person name="Dorje P."/>
            <person name="Dorjee K."/>
            <person name="Dupes A."/>
            <person name="Elong R."/>
            <person name="Falk J."/>
            <person name="Farina A."/>
            <person name="Faro S."/>
            <person name="Ferguson D."/>
            <person name="Fisher S."/>
            <person name="Foley C.D."/>
            <person name="Franke A."/>
            <person name="Friedrich D."/>
            <person name="Gadbois L."/>
            <person name="Gearin G."/>
            <person name="Gearin C.R."/>
            <person name="Giannoukos G."/>
            <person name="Goode T."/>
            <person name="Graham J."/>
            <person name="Grandbois E."/>
            <person name="Grewal S."/>
            <person name="Gyaltsen K."/>
            <person name="Hafez N."/>
            <person name="Hagos B."/>
            <person name="Hall J."/>
            <person name="Henson C."/>
            <person name="Hollinger A."/>
            <person name="Honan T."/>
            <person name="Huard M.D."/>
            <person name="Hughes L."/>
            <person name="Hurhula B."/>
            <person name="Husby M.E."/>
            <person name="Kamat A."/>
            <person name="Kanga B."/>
            <person name="Kashin S."/>
            <person name="Khazanovich D."/>
            <person name="Kisner P."/>
            <person name="Lance K."/>
            <person name="Lara M."/>
            <person name="Lee W."/>
            <person name="Lennon N."/>
            <person name="Letendre F."/>
            <person name="LeVine R."/>
            <person name="Lipovsky A."/>
            <person name="Liu X."/>
            <person name="Liu J."/>
            <person name="Liu S."/>
            <person name="Lokyitsang T."/>
            <person name="Lokyitsang Y."/>
            <person name="Lubonja R."/>
            <person name="Lui A."/>
            <person name="MacDonald P."/>
            <person name="Magnisalis V."/>
            <person name="Maru K."/>
            <person name="Matthews C."/>
            <person name="McCusker W."/>
            <person name="McDonough S."/>
            <person name="Mehta T."/>
            <person name="Meldrim J."/>
            <person name="Meneus L."/>
            <person name="Mihai O."/>
            <person name="Mihalev A."/>
            <person name="Mihova T."/>
            <person name="Mittelman R."/>
            <person name="Mlenga V."/>
            <person name="Montmayeur A."/>
            <person name="Mulrain L."/>
            <person name="Navidi A."/>
            <person name="Naylor J."/>
            <person name="Negash T."/>
            <person name="Nguyen T."/>
            <person name="Nguyen N."/>
            <person name="Nicol R."/>
            <person name="Norbu C."/>
            <person name="Norbu N."/>
            <person name="Novod N."/>
            <person name="O'Neill B."/>
            <person name="Osman S."/>
            <person name="Markiewicz E."/>
            <person name="Oyono O.L."/>
            <person name="Patti C."/>
            <person name="Phunkhang P."/>
            <person name="Pierre F."/>
            <person name="Priest M."/>
            <person name="Raghuraman S."/>
            <person name="Rege F."/>
            <person name="Reyes R."/>
            <person name="Rise C."/>
            <person name="Rogov P."/>
            <person name="Ross K."/>
            <person name="Ryan E."/>
            <person name="Settipalli S."/>
            <person name="Shea T."/>
            <person name="Sherpa N."/>
            <person name="Shi L."/>
            <person name="Shih D."/>
            <person name="Sparrow T."/>
            <person name="Spaulding J."/>
            <person name="Stalker J."/>
            <person name="Stange-Thomann N."/>
            <person name="Stavropoulos S."/>
            <person name="Stone C."/>
            <person name="Strader C."/>
            <person name="Tesfaye S."/>
            <person name="Thomson T."/>
            <person name="Thoulutsang Y."/>
            <person name="Thoulutsang D."/>
            <person name="Topham K."/>
            <person name="Topping I."/>
            <person name="Tsamla T."/>
            <person name="Vassiliev H."/>
            <person name="Vo A."/>
            <person name="Wangchuk T."/>
            <person name="Wangdi T."/>
            <person name="Weiand M."/>
            <person name="Wilkinson J."/>
            <person name="Wilson A."/>
            <person name="Yadav S."/>
            <person name="Young G."/>
            <person name="Yu Q."/>
            <person name="Zembek L."/>
            <person name="Zhong D."/>
            <person name="Zimmer A."/>
            <person name="Zwirko Z."/>
            <person name="Jaffe D.B."/>
            <person name="Alvarez P."/>
            <person name="Brockman W."/>
            <person name="Butler J."/>
            <person name="Chin C."/>
            <person name="Gnerre S."/>
            <person name="Grabherr M."/>
            <person name="Kleber M."/>
            <person name="Mauceli E."/>
            <person name="MacCallum I."/>
        </authorList>
    </citation>
    <scope>NUCLEOTIDE SEQUENCE [LARGE SCALE GENOMIC DNA]</scope>
    <source>
        <strain evidence="3">Tucson 14030-0811.24</strain>
    </source>
</reference>
<protein>
    <submittedName>
        <fullName evidence="2">Uncharacterized protein</fullName>
    </submittedName>
</protein>
<evidence type="ECO:0000256" key="1">
    <source>
        <dbReference type="SAM" id="MobiDB-lite"/>
    </source>
</evidence>
<dbReference type="Proteomes" id="UP000007798">
    <property type="component" value="Unassembled WGS sequence"/>
</dbReference>
<feature type="region of interest" description="Disordered" evidence="1">
    <location>
        <begin position="292"/>
        <end position="321"/>
    </location>
</feature>
<feature type="compositionally biased region" description="Basic residues" evidence="1">
    <location>
        <begin position="497"/>
        <end position="510"/>
    </location>
</feature>
<feature type="compositionally biased region" description="Basic residues" evidence="1">
    <location>
        <begin position="539"/>
        <end position="549"/>
    </location>
</feature>
<name>A0A0Q9WS51_DROWI</name>
<proteinExistence type="predicted"/>